<name>D2VMK7_NAEGR</name>
<dbReference type="AlphaFoldDB" id="D2VMK7"/>
<feature type="compositionally biased region" description="Low complexity" evidence="1">
    <location>
        <begin position="570"/>
        <end position="587"/>
    </location>
</feature>
<keyword evidence="2" id="KW-0812">Transmembrane</keyword>
<dbReference type="VEuPathDB" id="AmoebaDB:NAEGRDRAFT_70170"/>
<keyword evidence="5" id="KW-1185">Reference proteome</keyword>
<dbReference type="InterPro" id="IPR036305">
    <property type="entry name" value="RGS_sf"/>
</dbReference>
<dbReference type="RefSeq" id="XP_002674826.1">
    <property type="nucleotide sequence ID" value="XM_002674780.1"/>
</dbReference>
<accession>D2VMK7</accession>
<dbReference type="InterPro" id="IPR044926">
    <property type="entry name" value="RGS_subdomain_2"/>
</dbReference>
<dbReference type="GeneID" id="8851659"/>
<evidence type="ECO:0000313" key="5">
    <source>
        <dbReference type="Proteomes" id="UP000006671"/>
    </source>
</evidence>
<gene>
    <name evidence="4" type="ORF">NAEGRDRAFT_70170</name>
</gene>
<feature type="compositionally biased region" description="Polar residues" evidence="1">
    <location>
        <begin position="424"/>
        <end position="436"/>
    </location>
</feature>
<feature type="compositionally biased region" description="Low complexity" evidence="1">
    <location>
        <begin position="26"/>
        <end position="40"/>
    </location>
</feature>
<feature type="region of interest" description="Disordered" evidence="1">
    <location>
        <begin position="20"/>
        <end position="40"/>
    </location>
</feature>
<evidence type="ECO:0000256" key="2">
    <source>
        <dbReference type="SAM" id="Phobius"/>
    </source>
</evidence>
<feature type="transmembrane region" description="Helical" evidence="2">
    <location>
        <begin position="272"/>
        <end position="300"/>
    </location>
</feature>
<protein>
    <submittedName>
        <fullName evidence="4">Predicted protein</fullName>
    </submittedName>
</protein>
<feature type="transmembrane region" description="Helical" evidence="2">
    <location>
        <begin position="74"/>
        <end position="94"/>
    </location>
</feature>
<dbReference type="Gene3D" id="1.10.167.10">
    <property type="entry name" value="Regulator of G-protein Signalling 4, domain 2"/>
    <property type="match status" value="1"/>
</dbReference>
<proteinExistence type="predicted"/>
<evidence type="ECO:0000259" key="3">
    <source>
        <dbReference type="SMART" id="SM00315"/>
    </source>
</evidence>
<dbReference type="SUPFAM" id="SSF48097">
    <property type="entry name" value="Regulator of G-protein signaling, RGS"/>
    <property type="match status" value="1"/>
</dbReference>
<dbReference type="Proteomes" id="UP000006671">
    <property type="component" value="Unassembled WGS sequence"/>
</dbReference>
<evidence type="ECO:0000256" key="1">
    <source>
        <dbReference type="SAM" id="MobiDB-lite"/>
    </source>
</evidence>
<feature type="compositionally biased region" description="Polar residues" evidence="1">
    <location>
        <begin position="385"/>
        <end position="407"/>
    </location>
</feature>
<dbReference type="EMBL" id="GG738882">
    <property type="protein sequence ID" value="EFC42082.1"/>
    <property type="molecule type" value="Genomic_DNA"/>
</dbReference>
<keyword evidence="2" id="KW-0472">Membrane</keyword>
<organism evidence="5">
    <name type="scientific">Naegleria gruberi</name>
    <name type="common">Amoeba</name>
    <dbReference type="NCBI Taxonomy" id="5762"/>
    <lineage>
        <taxon>Eukaryota</taxon>
        <taxon>Discoba</taxon>
        <taxon>Heterolobosea</taxon>
        <taxon>Tetramitia</taxon>
        <taxon>Eutetramitia</taxon>
        <taxon>Vahlkampfiidae</taxon>
        <taxon>Naegleria</taxon>
    </lineage>
</organism>
<sequence>MSNQLPTADTSHQFLSLPKEKHTVQGGTANSSTTNNDNSKSGRNGRGFYLVLPSCCCCFLMKKKKSYRISMVKLLSVCGIVVSVLLLVALVVIFPQTFVLRSQVDNFVYKTTKDVLVIQQLITSGLHLKAYLNMSDRSIFDQDSFIVHPSDGLTKLLNNQSAHSNNNLDNHLEAHQDWIDSMLNEIFNIIPVEDFANHDYDKNVVISELMDAHSKLKILEKQIIDVNSTGTAIAIIEGEEYEGLKEMFEKKIAIIEDMSSYLSDTEDNWMGIYTIIISSVTIIAFIIVLPVMIFLFVAALNKEALNRERLKKAKAVMLLDVMNDPKLRDLFKQHCKQELSLENYEVLIRTNLYREYSRQIWEMQDILFTDTSSTSETDDHGAAKSVTSGNDTDAISSVSSGDNQTKQNSITSGSHSTTTHNSQKKTQTNPALSFNDTDNKSSLKKKKKIKNVTEEEYKIVCNKRFELANEILVDFLRLDGKNSVNVSKRFADQVEALLQEFTLFSVDSDQLVTNPDKKMNDQLPDDLFEPLQNEIAVVMLDTLQRFKLGVQFQRKMKIDKVIKEREKKAANNNGNQNGKSANNLSRK</sequence>
<keyword evidence="2" id="KW-1133">Transmembrane helix</keyword>
<feature type="domain" description="RGS" evidence="3">
    <location>
        <begin position="317"/>
        <end position="556"/>
    </location>
</feature>
<feature type="compositionally biased region" description="Low complexity" evidence="1">
    <location>
        <begin position="408"/>
        <end position="421"/>
    </location>
</feature>
<feature type="region of interest" description="Disordered" evidence="1">
    <location>
        <begin position="372"/>
        <end position="447"/>
    </location>
</feature>
<feature type="region of interest" description="Disordered" evidence="1">
    <location>
        <begin position="566"/>
        <end position="587"/>
    </location>
</feature>
<reference evidence="4 5" key="1">
    <citation type="journal article" date="2010" name="Cell">
        <title>The genome of Naegleria gruberi illuminates early eukaryotic versatility.</title>
        <authorList>
            <person name="Fritz-Laylin L.K."/>
            <person name="Prochnik S.E."/>
            <person name="Ginger M.L."/>
            <person name="Dacks J.B."/>
            <person name="Carpenter M.L."/>
            <person name="Field M.C."/>
            <person name="Kuo A."/>
            <person name="Paredez A."/>
            <person name="Chapman J."/>
            <person name="Pham J."/>
            <person name="Shu S."/>
            <person name="Neupane R."/>
            <person name="Cipriano M."/>
            <person name="Mancuso J."/>
            <person name="Tu H."/>
            <person name="Salamov A."/>
            <person name="Lindquist E."/>
            <person name="Shapiro H."/>
            <person name="Lucas S."/>
            <person name="Grigoriev I.V."/>
            <person name="Cande W.Z."/>
            <person name="Fulton C."/>
            <person name="Rokhsar D.S."/>
            <person name="Dawson S.C."/>
        </authorList>
    </citation>
    <scope>NUCLEOTIDE SEQUENCE [LARGE SCALE GENOMIC DNA]</scope>
    <source>
        <strain evidence="4 5">NEG-M</strain>
    </source>
</reference>
<dbReference type="InParanoid" id="D2VMK7"/>
<dbReference type="InterPro" id="IPR016137">
    <property type="entry name" value="RGS"/>
</dbReference>
<dbReference type="KEGG" id="ngr:NAEGRDRAFT_70170"/>
<evidence type="ECO:0000313" key="4">
    <source>
        <dbReference type="EMBL" id="EFC42082.1"/>
    </source>
</evidence>
<dbReference type="SMART" id="SM00315">
    <property type="entry name" value="RGS"/>
    <property type="match status" value="1"/>
</dbReference>